<keyword evidence="2" id="KW-1185">Reference proteome</keyword>
<accession>A0AAV9ZE08</accession>
<name>A0AAV9ZE08_9AGAR</name>
<comment type="caution">
    <text evidence="1">The sequence shown here is derived from an EMBL/GenBank/DDBJ whole genome shotgun (WGS) entry which is preliminary data.</text>
</comment>
<evidence type="ECO:0000313" key="1">
    <source>
        <dbReference type="EMBL" id="KAK6980510.1"/>
    </source>
</evidence>
<dbReference type="Proteomes" id="UP001362999">
    <property type="component" value="Unassembled WGS sequence"/>
</dbReference>
<gene>
    <name evidence="1" type="ORF">R3P38DRAFT_3376737</name>
</gene>
<dbReference type="AlphaFoldDB" id="A0AAV9ZE08"/>
<evidence type="ECO:0000313" key="2">
    <source>
        <dbReference type="Proteomes" id="UP001362999"/>
    </source>
</evidence>
<sequence length="203" mass="22686">MSFNYSSTTNGFCSLLADTRWTPFNLSKTKPNSTQGGCWGGGNLVGNWEGRNVVRPQRRHEGRRSNCRRPGKFKEKEREINNARMTTNFLSFWQRFISDASGTDAVPSRRWYPSVPIGAYGAHESHLDMSPTYDRVAEVEGAEAGQEDGQSLCESLKSSETRTKISHPWAPAHQIMWELTAGESQAGLLASPRLPNSDKIPRP</sequence>
<reference evidence="1 2" key="1">
    <citation type="journal article" date="2024" name="J Genomics">
        <title>Draft genome sequencing and assembly of Favolaschia claudopus CIRM-BRFM 2984 isolated from oak limbs.</title>
        <authorList>
            <person name="Navarro D."/>
            <person name="Drula E."/>
            <person name="Chaduli D."/>
            <person name="Cazenave R."/>
            <person name="Ahrendt S."/>
            <person name="Wang J."/>
            <person name="Lipzen A."/>
            <person name="Daum C."/>
            <person name="Barry K."/>
            <person name="Grigoriev I.V."/>
            <person name="Favel A."/>
            <person name="Rosso M.N."/>
            <person name="Martin F."/>
        </authorList>
    </citation>
    <scope>NUCLEOTIDE SEQUENCE [LARGE SCALE GENOMIC DNA]</scope>
    <source>
        <strain evidence="1 2">CIRM-BRFM 2984</strain>
    </source>
</reference>
<protein>
    <submittedName>
        <fullName evidence="1">Uncharacterized protein</fullName>
    </submittedName>
</protein>
<dbReference type="EMBL" id="JAWWNJ010000159">
    <property type="protein sequence ID" value="KAK6980510.1"/>
    <property type="molecule type" value="Genomic_DNA"/>
</dbReference>
<proteinExistence type="predicted"/>
<organism evidence="1 2">
    <name type="scientific">Favolaschia claudopus</name>
    <dbReference type="NCBI Taxonomy" id="2862362"/>
    <lineage>
        <taxon>Eukaryota</taxon>
        <taxon>Fungi</taxon>
        <taxon>Dikarya</taxon>
        <taxon>Basidiomycota</taxon>
        <taxon>Agaricomycotina</taxon>
        <taxon>Agaricomycetes</taxon>
        <taxon>Agaricomycetidae</taxon>
        <taxon>Agaricales</taxon>
        <taxon>Marasmiineae</taxon>
        <taxon>Mycenaceae</taxon>
        <taxon>Favolaschia</taxon>
    </lineage>
</organism>